<sequence>MSHFSFTRNLYDNCALDKKNQESTAPFEYQTDVAVIESKESCFQGTAPFQHNPFRSIPVESIDIESHLRGQNLLNSKCPIHKFNPMTAKTAEWKIKECDNDRLVPEYTRMNKGCNIFAGITINRFHPLCEDLQSLDKIHSNTYAGTNTRLQVKDAFKDSERK</sequence>
<protein>
    <submittedName>
        <fullName evidence="1">Uncharacterized protein</fullName>
    </submittedName>
</protein>
<evidence type="ECO:0000313" key="1">
    <source>
        <dbReference type="EMBL" id="QHT76110.1"/>
    </source>
</evidence>
<accession>A0A6C0H6V9</accession>
<dbReference type="EMBL" id="MN739889">
    <property type="protein sequence ID" value="QHT76110.1"/>
    <property type="molecule type" value="Genomic_DNA"/>
</dbReference>
<organism evidence="1">
    <name type="scientific">viral metagenome</name>
    <dbReference type="NCBI Taxonomy" id="1070528"/>
    <lineage>
        <taxon>unclassified sequences</taxon>
        <taxon>metagenomes</taxon>
        <taxon>organismal metagenomes</taxon>
    </lineage>
</organism>
<dbReference type="AlphaFoldDB" id="A0A6C0H6V9"/>
<reference evidence="1" key="1">
    <citation type="journal article" date="2020" name="Nature">
        <title>Giant virus diversity and host interactions through global metagenomics.</title>
        <authorList>
            <person name="Schulz F."/>
            <person name="Roux S."/>
            <person name="Paez-Espino D."/>
            <person name="Jungbluth S."/>
            <person name="Walsh D.A."/>
            <person name="Denef V.J."/>
            <person name="McMahon K.D."/>
            <person name="Konstantinidis K.T."/>
            <person name="Eloe-Fadrosh E.A."/>
            <person name="Kyrpides N.C."/>
            <person name="Woyke T."/>
        </authorList>
    </citation>
    <scope>NUCLEOTIDE SEQUENCE</scope>
    <source>
        <strain evidence="1">GVMAG-M-3300023179-73</strain>
    </source>
</reference>
<name>A0A6C0H6V9_9ZZZZ</name>
<proteinExistence type="predicted"/>